<keyword evidence="1" id="KW-0808">Transferase</keyword>
<gene>
    <name evidence="1" type="ORF">FRY74_07645</name>
</gene>
<name>A0A5C6RT28_9FLAO</name>
<sequence length="288" mass="34307">MKVCGFTIIRNALKFDYPVVESINSILPLCDEFVVAVGNSDDDTLELIKSINSPKIKIIETIWDDNLRVGGKVLADETNKAFDAISEDFDWCFYIQSDEIVHEKYHAEIKKQLELEANNSSIDGLLFKYKHFYGSYDYVGISRKWYRHEIRIIKNNKKIRSYRDAQGFRINNQKLKVKAIDAYIYHYGWVKHPEQQQAKQQSFNKMWHDDNWMKQNIKDVEEFDYTAIDLLEKFNESHPSVMKNRIEKMNWNFSFDPTIIRLPLKIKITHFIEKLTGYRIGEYKNYRF</sequence>
<dbReference type="EMBL" id="VOOS01000003">
    <property type="protein sequence ID" value="TXB65287.1"/>
    <property type="molecule type" value="Genomic_DNA"/>
</dbReference>
<organism evidence="1 2">
    <name type="scientific">Vicingus serpentipes</name>
    <dbReference type="NCBI Taxonomy" id="1926625"/>
    <lineage>
        <taxon>Bacteria</taxon>
        <taxon>Pseudomonadati</taxon>
        <taxon>Bacteroidota</taxon>
        <taxon>Flavobacteriia</taxon>
        <taxon>Flavobacteriales</taxon>
        <taxon>Vicingaceae</taxon>
        <taxon>Vicingus</taxon>
    </lineage>
</organism>
<accession>A0A5C6RT28</accession>
<dbReference type="SUPFAM" id="SSF53448">
    <property type="entry name" value="Nucleotide-diphospho-sugar transferases"/>
    <property type="match status" value="1"/>
</dbReference>
<evidence type="ECO:0000313" key="2">
    <source>
        <dbReference type="Proteomes" id="UP000321721"/>
    </source>
</evidence>
<dbReference type="GO" id="GO:0016740">
    <property type="term" value="F:transferase activity"/>
    <property type="evidence" value="ECO:0007669"/>
    <property type="project" value="UniProtKB-KW"/>
</dbReference>
<dbReference type="AlphaFoldDB" id="A0A5C6RT28"/>
<keyword evidence="2" id="KW-1185">Reference proteome</keyword>
<dbReference type="RefSeq" id="WP_147100190.1">
    <property type="nucleotide sequence ID" value="NZ_VOOS01000003.1"/>
</dbReference>
<reference evidence="1 2" key="1">
    <citation type="submission" date="2019-08" db="EMBL/GenBank/DDBJ databases">
        <title>Genome of Vicingus serpentipes NCIMB 15042.</title>
        <authorList>
            <person name="Bowman J.P."/>
        </authorList>
    </citation>
    <scope>NUCLEOTIDE SEQUENCE [LARGE SCALE GENOMIC DNA]</scope>
    <source>
        <strain evidence="1 2">NCIMB 15042</strain>
    </source>
</reference>
<proteinExistence type="predicted"/>
<comment type="caution">
    <text evidence="1">The sequence shown here is derived from an EMBL/GenBank/DDBJ whole genome shotgun (WGS) entry which is preliminary data.</text>
</comment>
<dbReference type="OrthoDB" id="9815923at2"/>
<dbReference type="InterPro" id="IPR029044">
    <property type="entry name" value="Nucleotide-diphossugar_trans"/>
</dbReference>
<dbReference type="Proteomes" id="UP000321721">
    <property type="component" value="Unassembled WGS sequence"/>
</dbReference>
<protein>
    <submittedName>
        <fullName evidence="1">Glycosyltransferase family 2 protein</fullName>
    </submittedName>
</protein>
<evidence type="ECO:0000313" key="1">
    <source>
        <dbReference type="EMBL" id="TXB65287.1"/>
    </source>
</evidence>